<dbReference type="Proteomes" id="UP001163603">
    <property type="component" value="Chromosome 5"/>
</dbReference>
<dbReference type="EMBL" id="CM047740">
    <property type="protein sequence ID" value="KAJ0040440.1"/>
    <property type="molecule type" value="Genomic_DNA"/>
</dbReference>
<keyword evidence="2" id="KW-1185">Reference proteome</keyword>
<accession>A0ACC0YQU9</accession>
<reference evidence="2" key="1">
    <citation type="journal article" date="2023" name="G3 (Bethesda)">
        <title>Genome assembly and association tests identify interacting loci associated with vigor, precocity, and sex in interspecific pistachio rootstocks.</title>
        <authorList>
            <person name="Palmer W."/>
            <person name="Jacygrad E."/>
            <person name="Sagayaradj S."/>
            <person name="Cavanaugh K."/>
            <person name="Han R."/>
            <person name="Bertier L."/>
            <person name="Beede B."/>
            <person name="Kafkas S."/>
            <person name="Golino D."/>
            <person name="Preece J."/>
            <person name="Michelmore R."/>
        </authorList>
    </citation>
    <scope>NUCLEOTIDE SEQUENCE [LARGE SCALE GENOMIC DNA]</scope>
</reference>
<protein>
    <submittedName>
        <fullName evidence="1">Uncharacterized protein</fullName>
    </submittedName>
</protein>
<comment type="caution">
    <text evidence="1">The sequence shown here is derived from an EMBL/GenBank/DDBJ whole genome shotgun (WGS) entry which is preliminary data.</text>
</comment>
<organism evidence="1 2">
    <name type="scientific">Pistacia integerrima</name>
    <dbReference type="NCBI Taxonomy" id="434235"/>
    <lineage>
        <taxon>Eukaryota</taxon>
        <taxon>Viridiplantae</taxon>
        <taxon>Streptophyta</taxon>
        <taxon>Embryophyta</taxon>
        <taxon>Tracheophyta</taxon>
        <taxon>Spermatophyta</taxon>
        <taxon>Magnoliopsida</taxon>
        <taxon>eudicotyledons</taxon>
        <taxon>Gunneridae</taxon>
        <taxon>Pentapetalae</taxon>
        <taxon>rosids</taxon>
        <taxon>malvids</taxon>
        <taxon>Sapindales</taxon>
        <taxon>Anacardiaceae</taxon>
        <taxon>Pistacia</taxon>
    </lineage>
</organism>
<evidence type="ECO:0000313" key="2">
    <source>
        <dbReference type="Proteomes" id="UP001163603"/>
    </source>
</evidence>
<evidence type="ECO:0000313" key="1">
    <source>
        <dbReference type="EMBL" id="KAJ0040440.1"/>
    </source>
</evidence>
<proteinExistence type="predicted"/>
<name>A0ACC0YQU9_9ROSI</name>
<sequence>MAEGTRQALMSDVVSILEEETVHLREEQNKQKLMLEAVLQQLSNMATSYDQLATHKNSQDGENGGEGSSNTKVLLGTQRSKPRIFLLEGLEEAIEEEAESSEGKLALIQSEEPTREGEELRELLGISLHAMAGLLAPKTMTIEGFINNQKVLILIDTRSTHSFMDPYIARRAKLPVGESHLTVKVANADSIPCTGVDWLRGLGSIVWNFSNLTMKFNFKGCEVQFQEYNL</sequence>
<gene>
    <name evidence="1" type="ORF">Pint_28753</name>
</gene>